<dbReference type="PANTHER" id="PTHR39209:SF2">
    <property type="entry name" value="CYTOPLASMIC PROTEIN"/>
    <property type="match status" value="1"/>
</dbReference>
<comment type="caution">
    <text evidence="2">The sequence shown here is derived from an EMBL/GenBank/DDBJ whole genome shotgun (WGS) entry which is preliminary data.</text>
</comment>
<dbReference type="InterPro" id="IPR005146">
    <property type="entry name" value="B3/B4_tRNA-bd"/>
</dbReference>
<evidence type="ECO:0000313" key="3">
    <source>
        <dbReference type="Proteomes" id="UP001500443"/>
    </source>
</evidence>
<dbReference type="EMBL" id="BAAAPF010000377">
    <property type="protein sequence ID" value="GAA1505455.1"/>
    <property type="molecule type" value="Genomic_DNA"/>
</dbReference>
<keyword evidence="3" id="KW-1185">Reference proteome</keyword>
<proteinExistence type="predicted"/>
<dbReference type="InterPro" id="IPR020825">
    <property type="entry name" value="Phe-tRNA_synthase-like_B3/B4"/>
</dbReference>
<feature type="domain" description="B3/B4 tRNA-binding" evidence="1">
    <location>
        <begin position="79"/>
        <end position="223"/>
    </location>
</feature>
<evidence type="ECO:0000313" key="2">
    <source>
        <dbReference type="EMBL" id="GAA1505455.1"/>
    </source>
</evidence>
<sequence length="253" mass="26329">MRFGHAEELRAEFPELVAGAVYGAVAGGGSGGAGSGGGAGGSGGGFGGGGELDARIAAYTDVARRRLAEGTEGEFPEVRAWRRTYTRMGLRPTQYRCASESLLRRLRREGALPRIHPVVDLCNAVSMAYAIPVAVLDVDRIAEPWLQVRRAGGDETYTTFGGGTEHPAAGEVTFADSAGRAHARRWTNRQSGYSAVGAETRRVLVVAEGVHGTAAADVAELTGAVEGELARLWGVAAKSAVLTGAAPEFVFGE</sequence>
<keyword evidence="2" id="KW-0436">Ligase</keyword>
<dbReference type="SMART" id="SM00873">
    <property type="entry name" value="B3_4"/>
    <property type="match status" value="1"/>
</dbReference>
<dbReference type="GO" id="GO:0016874">
    <property type="term" value="F:ligase activity"/>
    <property type="evidence" value="ECO:0007669"/>
    <property type="project" value="UniProtKB-KW"/>
</dbReference>
<dbReference type="PANTHER" id="PTHR39209">
    <property type="match status" value="1"/>
</dbReference>
<dbReference type="RefSeq" id="WP_344294688.1">
    <property type="nucleotide sequence ID" value="NZ_BAAAPF010000377.1"/>
</dbReference>
<organism evidence="2 3">
    <name type="scientific">Streptomyces synnematoformans</name>
    <dbReference type="NCBI Taxonomy" id="415721"/>
    <lineage>
        <taxon>Bacteria</taxon>
        <taxon>Bacillati</taxon>
        <taxon>Actinomycetota</taxon>
        <taxon>Actinomycetes</taxon>
        <taxon>Kitasatosporales</taxon>
        <taxon>Streptomycetaceae</taxon>
        <taxon>Streptomyces</taxon>
    </lineage>
</organism>
<dbReference type="Proteomes" id="UP001500443">
    <property type="component" value="Unassembled WGS sequence"/>
</dbReference>
<reference evidence="2 3" key="1">
    <citation type="journal article" date="2019" name="Int. J. Syst. Evol. Microbiol.">
        <title>The Global Catalogue of Microorganisms (GCM) 10K type strain sequencing project: providing services to taxonomists for standard genome sequencing and annotation.</title>
        <authorList>
            <consortium name="The Broad Institute Genomics Platform"/>
            <consortium name="The Broad Institute Genome Sequencing Center for Infectious Disease"/>
            <person name="Wu L."/>
            <person name="Ma J."/>
        </authorList>
    </citation>
    <scope>NUCLEOTIDE SEQUENCE [LARGE SCALE GENOMIC DNA]</scope>
    <source>
        <strain evidence="2 3">JCM 15481</strain>
    </source>
</reference>
<dbReference type="SUPFAM" id="SSF56037">
    <property type="entry name" value="PheT/TilS domain"/>
    <property type="match status" value="1"/>
</dbReference>
<evidence type="ECO:0000259" key="1">
    <source>
        <dbReference type="SMART" id="SM00873"/>
    </source>
</evidence>
<accession>A0ABN1ZVR6</accession>
<dbReference type="Pfam" id="PF03483">
    <property type="entry name" value="B3_4"/>
    <property type="match status" value="1"/>
</dbReference>
<gene>
    <name evidence="2" type="ORF">GCM10009802_61810</name>
</gene>
<name>A0ABN1ZVR6_9ACTN</name>
<dbReference type="Gene3D" id="3.50.40.10">
    <property type="entry name" value="Phenylalanyl-trna Synthetase, Chain B, domain 3"/>
    <property type="match status" value="1"/>
</dbReference>
<protein>
    <submittedName>
        <fullName evidence="2">Phenylalanine--tRNA ligase beta subunit-related protein</fullName>
    </submittedName>
</protein>